<reference evidence="1 2" key="1">
    <citation type="submission" date="2018-08" db="EMBL/GenBank/DDBJ databases">
        <title>Genome and evolution of the arbuscular mycorrhizal fungus Diversispora epigaea (formerly Glomus versiforme) and its bacterial endosymbionts.</title>
        <authorList>
            <person name="Sun X."/>
            <person name="Fei Z."/>
            <person name="Harrison M."/>
        </authorList>
    </citation>
    <scope>NUCLEOTIDE SEQUENCE [LARGE SCALE GENOMIC DNA]</scope>
    <source>
        <strain evidence="1 2">IT104</strain>
    </source>
</reference>
<gene>
    <name evidence="1" type="ORF">Glove_240g39</name>
</gene>
<keyword evidence="2" id="KW-1185">Reference proteome</keyword>
<protein>
    <submittedName>
        <fullName evidence="1">Uncharacterized protein</fullName>
    </submittedName>
</protein>
<organism evidence="1 2">
    <name type="scientific">Diversispora epigaea</name>
    <dbReference type="NCBI Taxonomy" id="1348612"/>
    <lineage>
        <taxon>Eukaryota</taxon>
        <taxon>Fungi</taxon>
        <taxon>Fungi incertae sedis</taxon>
        <taxon>Mucoromycota</taxon>
        <taxon>Glomeromycotina</taxon>
        <taxon>Glomeromycetes</taxon>
        <taxon>Diversisporales</taxon>
        <taxon>Diversisporaceae</taxon>
        <taxon>Diversispora</taxon>
    </lineage>
</organism>
<dbReference type="Proteomes" id="UP000266861">
    <property type="component" value="Unassembled WGS sequence"/>
</dbReference>
<name>A0A397IA88_9GLOM</name>
<evidence type="ECO:0000313" key="2">
    <source>
        <dbReference type="Proteomes" id="UP000266861"/>
    </source>
</evidence>
<dbReference type="OrthoDB" id="10517152at2759"/>
<comment type="caution">
    <text evidence="1">The sequence shown here is derived from an EMBL/GenBank/DDBJ whole genome shotgun (WGS) entry which is preliminary data.</text>
</comment>
<evidence type="ECO:0000313" key="1">
    <source>
        <dbReference type="EMBL" id="RHZ72721.1"/>
    </source>
</evidence>
<sequence length="370" mass="42152">MSTFSNFYEKSVSQVTFLISRVDRIQIDVYMAKVISKFHKDWLSFQEIANLRIENTKLKQLLIMFAVFSDLVSNFTPIPSSIAHSGTNNNTNSVNHKVLFLFDHPGSAEKVENMLDNTSNHSATTFDNSDIYQELDIQYSELLIQRKREAKLRAQGTSSIIFHEQKSIQSNFQLQVSNLSTSSHNKQSQNGIPSKIVEANTLVLGTKCHFSEIKISYNQKVEQGLRNEISIYDKDNNNKIIASCTQITSDNTFDIQIPEFSLEMGFNKVTAQNIHMKIESVILDLKIKLITNLKDIVEEIRMNRIRQVTYSASAISSLKDIQINIINDFSKKSTDTNIKSSSSKLPKIKESTETSTLSNLTYDYFCNRLL</sequence>
<dbReference type="AlphaFoldDB" id="A0A397IA88"/>
<dbReference type="EMBL" id="PQFF01000222">
    <property type="protein sequence ID" value="RHZ72721.1"/>
    <property type="molecule type" value="Genomic_DNA"/>
</dbReference>
<proteinExistence type="predicted"/>
<accession>A0A397IA88</accession>